<evidence type="ECO:0000313" key="8">
    <source>
        <dbReference type="EMBL" id="SFO37958.1"/>
    </source>
</evidence>
<keyword evidence="5 6" id="KW-0067">ATP-binding</keyword>
<comment type="similarity">
    <text evidence="1 6">Belongs to the carbohydrate kinase PfkB family.</text>
</comment>
<keyword evidence="4 6" id="KW-0418">Kinase</keyword>
<gene>
    <name evidence="6" type="primary">iolC</name>
    <name evidence="8" type="ORF">SAMN04489757_12153</name>
</gene>
<feature type="domain" description="Carbohydrate kinase PfkB" evidence="7">
    <location>
        <begin position="14"/>
        <end position="316"/>
    </location>
</feature>
<dbReference type="InterPro" id="IPR002173">
    <property type="entry name" value="Carboh/pur_kinase_PfkB_CS"/>
</dbReference>
<dbReference type="GO" id="GO:0005524">
    <property type="term" value="F:ATP binding"/>
    <property type="evidence" value="ECO:0007669"/>
    <property type="project" value="UniProtKB-UniRule"/>
</dbReference>
<evidence type="ECO:0000256" key="1">
    <source>
        <dbReference type="ARBA" id="ARBA00010688"/>
    </source>
</evidence>
<evidence type="ECO:0000313" key="9">
    <source>
        <dbReference type="Proteomes" id="UP000198806"/>
    </source>
</evidence>
<dbReference type="PANTHER" id="PTHR43085">
    <property type="entry name" value="HEXOKINASE FAMILY MEMBER"/>
    <property type="match status" value="1"/>
</dbReference>
<comment type="function">
    <text evidence="6">Catalyzes the phosphorylation of 5-dehydro-2-deoxy-D-gluconate (2-deoxy-5-keto-D-gluconate or DKG) to 6-phospho-5-dehydro-2-deoxy-D-gluconate (DKGP).</text>
</comment>
<dbReference type="PROSITE" id="PS00584">
    <property type="entry name" value="PFKB_KINASES_2"/>
    <property type="match status" value="1"/>
</dbReference>
<dbReference type="Gene3D" id="3.40.1190.20">
    <property type="match status" value="1"/>
</dbReference>
<dbReference type="HAMAP" id="MF_01668">
    <property type="entry name" value="IolC"/>
    <property type="match status" value="1"/>
</dbReference>
<dbReference type="EC" id="2.7.1.92" evidence="6"/>
<name>A0A1I5GPP4_9FIRM</name>
<comment type="catalytic activity">
    <reaction evidence="6">
        <text>5-dehydro-2-deoxy-D-gluconate + ATP = 6-phospho-5-dehydro-2-deoxy-D-gluconate + ADP + H(+)</text>
        <dbReference type="Rhea" id="RHEA:13497"/>
        <dbReference type="ChEBI" id="CHEBI:15378"/>
        <dbReference type="ChEBI" id="CHEBI:16669"/>
        <dbReference type="ChEBI" id="CHEBI:30616"/>
        <dbReference type="ChEBI" id="CHEBI:57949"/>
        <dbReference type="ChEBI" id="CHEBI:456216"/>
        <dbReference type="EC" id="2.7.1.92"/>
    </reaction>
</comment>
<dbReference type="EMBL" id="FOWD01000021">
    <property type="protein sequence ID" value="SFO37958.1"/>
    <property type="molecule type" value="Genomic_DNA"/>
</dbReference>
<dbReference type="PANTHER" id="PTHR43085:SF49">
    <property type="entry name" value="5-DEHYDRO-2-DEOXYGLUCONOKINASE"/>
    <property type="match status" value="1"/>
</dbReference>
<dbReference type="Gene3D" id="2.20.150.10">
    <property type="entry name" value="putative 5-dehydro-2- deoxygluconokinase"/>
    <property type="match status" value="1"/>
</dbReference>
<dbReference type="Proteomes" id="UP000198806">
    <property type="component" value="Unassembled WGS sequence"/>
</dbReference>
<proteinExistence type="inferred from homology"/>
<evidence type="ECO:0000256" key="3">
    <source>
        <dbReference type="ARBA" id="ARBA00022741"/>
    </source>
</evidence>
<dbReference type="NCBIfam" id="TIGR04382">
    <property type="entry name" value="myo_inos_iolC_N"/>
    <property type="match status" value="1"/>
</dbReference>
<protein>
    <recommendedName>
        <fullName evidence="6">5-dehydro-2-deoxygluconokinase</fullName>
        <ecNumber evidence="6">2.7.1.92</ecNumber>
    </recommendedName>
    <alternativeName>
        <fullName evidence="6">2-deoxy-5-keto-D-gluconate kinase</fullName>
        <shortName evidence="6">DKG kinase</shortName>
    </alternativeName>
</protein>
<dbReference type="UniPathway" id="UPA00076">
    <property type="reaction ID" value="UER00146"/>
</dbReference>
<dbReference type="Pfam" id="PF00294">
    <property type="entry name" value="PfkB"/>
    <property type="match status" value="1"/>
</dbReference>
<dbReference type="AlphaFoldDB" id="A0A1I5GPP4"/>
<keyword evidence="9" id="KW-1185">Reference proteome</keyword>
<evidence type="ECO:0000256" key="5">
    <source>
        <dbReference type="ARBA" id="ARBA00022840"/>
    </source>
</evidence>
<dbReference type="GO" id="GO:0019310">
    <property type="term" value="P:inositol catabolic process"/>
    <property type="evidence" value="ECO:0007669"/>
    <property type="project" value="UniProtKB-UniRule"/>
</dbReference>
<dbReference type="InterPro" id="IPR023314">
    <property type="entry name" value="Myo_inos_IolC-like_sf"/>
</dbReference>
<dbReference type="SUPFAM" id="SSF53613">
    <property type="entry name" value="Ribokinase-like"/>
    <property type="match status" value="1"/>
</dbReference>
<evidence type="ECO:0000256" key="2">
    <source>
        <dbReference type="ARBA" id="ARBA00022679"/>
    </source>
</evidence>
<dbReference type="InterPro" id="IPR030830">
    <property type="entry name" value="Myo_inos_IolC"/>
</dbReference>
<dbReference type="InterPro" id="IPR029056">
    <property type="entry name" value="Ribokinase-like"/>
</dbReference>
<dbReference type="STRING" id="1527.SAMN04489757_12153"/>
<dbReference type="OrthoDB" id="9813569at2"/>
<dbReference type="CDD" id="cd01166">
    <property type="entry name" value="KdgK"/>
    <property type="match status" value="1"/>
</dbReference>
<evidence type="ECO:0000256" key="6">
    <source>
        <dbReference type="HAMAP-Rule" id="MF_01668"/>
    </source>
</evidence>
<dbReference type="InterPro" id="IPR011611">
    <property type="entry name" value="PfkB_dom"/>
</dbReference>
<dbReference type="InterPro" id="IPR050306">
    <property type="entry name" value="PfkB_Carbo_kinase"/>
</dbReference>
<organism evidence="8 9">
    <name type="scientific">Anaerocolumna aminovalerica</name>
    <dbReference type="NCBI Taxonomy" id="1527"/>
    <lineage>
        <taxon>Bacteria</taxon>
        <taxon>Bacillati</taxon>
        <taxon>Bacillota</taxon>
        <taxon>Clostridia</taxon>
        <taxon>Lachnospirales</taxon>
        <taxon>Lachnospiraceae</taxon>
        <taxon>Anaerocolumna</taxon>
    </lineage>
</organism>
<accession>A0A1I5GPP4</accession>
<dbReference type="InterPro" id="IPR022841">
    <property type="entry name" value="DKG_kinase_firmi"/>
</dbReference>
<keyword evidence="3 6" id="KW-0547">Nucleotide-binding</keyword>
<sequence length="338" mass="37326">MGIIEFDNTKKYDLILLGRVAIDFNPIDYYKPLSESVTFKKYLGGSPANIAVGMARLGKKIGFIGKVSDDQFGDFVTNYFNKEGIDTSHITRCTNGEKLGLTFTEILSETESSILMYRDSIADLQLDVKDIDEDYIMNTKAILISGTALAQSPSREAALKALALAKKNNVKVIFDVDYRPYNWKNDDEIAIYYSVVAKESDVILGSREEFDLTEQLIEKGRTDLETAKYFHSQGCKVVVIKHGKEGSTAYTNDGNQYSIKPFPVKLLKSFGGGDGYASAFLYGLFEGLDIIDCLELGSASAALLVASHGCSEDMPDIKSVKEFIADSKKKYGDMIARA</sequence>
<dbReference type="RefSeq" id="WP_091687217.1">
    <property type="nucleotide sequence ID" value="NZ_BAABFM010000073.1"/>
</dbReference>
<evidence type="ECO:0000259" key="7">
    <source>
        <dbReference type="Pfam" id="PF00294"/>
    </source>
</evidence>
<keyword evidence="2 6" id="KW-0808">Transferase</keyword>
<reference evidence="8 9" key="1">
    <citation type="submission" date="2016-10" db="EMBL/GenBank/DDBJ databases">
        <authorList>
            <person name="de Groot N.N."/>
        </authorList>
    </citation>
    <scope>NUCLEOTIDE SEQUENCE [LARGE SCALE GENOMIC DNA]</scope>
    <source>
        <strain evidence="8 9">DSM 1283</strain>
    </source>
</reference>
<dbReference type="GO" id="GO:0047590">
    <property type="term" value="F:5-dehydro-2-deoxygluconokinase activity"/>
    <property type="evidence" value="ECO:0007669"/>
    <property type="project" value="UniProtKB-UniRule"/>
</dbReference>
<evidence type="ECO:0000256" key="4">
    <source>
        <dbReference type="ARBA" id="ARBA00022777"/>
    </source>
</evidence>
<comment type="pathway">
    <text evidence="6">Polyol metabolism; myo-inositol degradation into acetyl-CoA; acetyl-CoA from myo-inositol: step 5/7.</text>
</comment>